<evidence type="ECO:0000256" key="3">
    <source>
        <dbReference type="ARBA" id="ARBA00022985"/>
    </source>
</evidence>
<dbReference type="EC" id="2.1.1.-" evidence="6"/>
<keyword evidence="3" id="KW-0448">Lipopolysaccharide biosynthesis</keyword>
<keyword evidence="4" id="KW-0175">Coiled coil</keyword>
<dbReference type="GO" id="GO:0032259">
    <property type="term" value="P:methylation"/>
    <property type="evidence" value="ECO:0007669"/>
    <property type="project" value="UniProtKB-KW"/>
</dbReference>
<dbReference type="Gene3D" id="3.40.50.150">
    <property type="entry name" value="Vaccinia Virus protein VP39"/>
    <property type="match status" value="1"/>
</dbReference>
<evidence type="ECO:0000259" key="5">
    <source>
        <dbReference type="Pfam" id="PF01755"/>
    </source>
</evidence>
<accession>A0ABU8XA61</accession>
<evidence type="ECO:0000256" key="4">
    <source>
        <dbReference type="SAM" id="Coils"/>
    </source>
</evidence>
<comment type="pathway">
    <text evidence="2">Glycan metabolism; lacto-N-neotetraose biosynthesis.</text>
</comment>
<name>A0ABU8XA61_9BURK</name>
<organism evidence="6 7">
    <name type="scientific">Variovorax robiniae</name>
    <dbReference type="NCBI Taxonomy" id="1836199"/>
    <lineage>
        <taxon>Bacteria</taxon>
        <taxon>Pseudomonadati</taxon>
        <taxon>Pseudomonadota</taxon>
        <taxon>Betaproteobacteria</taxon>
        <taxon>Burkholderiales</taxon>
        <taxon>Comamonadaceae</taxon>
        <taxon>Variovorax</taxon>
    </lineage>
</organism>
<dbReference type="RefSeq" id="WP_340336004.1">
    <property type="nucleotide sequence ID" value="NZ_JBBKZS010000005.1"/>
</dbReference>
<dbReference type="Pfam" id="PF13578">
    <property type="entry name" value="Methyltransf_24"/>
    <property type="match status" value="1"/>
</dbReference>
<dbReference type="InterPro" id="IPR002654">
    <property type="entry name" value="Glyco_trans_25"/>
</dbReference>
<proteinExistence type="predicted"/>
<dbReference type="GO" id="GO:0008168">
    <property type="term" value="F:methyltransferase activity"/>
    <property type="evidence" value="ECO:0007669"/>
    <property type="project" value="UniProtKB-KW"/>
</dbReference>
<feature type="coiled-coil region" evidence="4">
    <location>
        <begin position="221"/>
        <end position="248"/>
    </location>
</feature>
<reference evidence="6 7" key="1">
    <citation type="submission" date="2024-03" db="EMBL/GenBank/DDBJ databases">
        <title>Novel species of the genus Variovorax.</title>
        <authorList>
            <person name="Liu Q."/>
            <person name="Xin Y.-H."/>
        </authorList>
    </citation>
    <scope>NUCLEOTIDE SEQUENCE [LARGE SCALE GENOMIC DNA]</scope>
    <source>
        <strain evidence="6 7">KACC 18901</strain>
    </source>
</reference>
<comment type="caution">
    <text evidence="6">The sequence shown here is derived from an EMBL/GenBank/DDBJ whole genome shotgun (WGS) entry which is preliminary data.</text>
</comment>
<evidence type="ECO:0000313" key="6">
    <source>
        <dbReference type="EMBL" id="MEJ8855938.1"/>
    </source>
</evidence>
<keyword evidence="6" id="KW-0808">Transferase</keyword>
<gene>
    <name evidence="6" type="ORF">WKW79_15265</name>
</gene>
<keyword evidence="7" id="KW-1185">Reference proteome</keyword>
<dbReference type="SUPFAM" id="SSF53335">
    <property type="entry name" value="S-adenosyl-L-methionine-dependent methyltransferases"/>
    <property type="match status" value="1"/>
</dbReference>
<dbReference type="Proteomes" id="UP001367030">
    <property type="component" value="Unassembled WGS sequence"/>
</dbReference>
<protein>
    <submittedName>
        <fullName evidence="6">Class I SAM-dependent methyltransferase</fullName>
        <ecNumber evidence="6">2.1.1.-</ecNumber>
    </submittedName>
</protein>
<evidence type="ECO:0000256" key="2">
    <source>
        <dbReference type="ARBA" id="ARBA00005222"/>
    </source>
</evidence>
<dbReference type="EMBL" id="JBBKZS010000005">
    <property type="protein sequence ID" value="MEJ8855938.1"/>
    <property type="molecule type" value="Genomic_DNA"/>
</dbReference>
<evidence type="ECO:0000313" key="7">
    <source>
        <dbReference type="Proteomes" id="UP001367030"/>
    </source>
</evidence>
<feature type="domain" description="Glycosyl transferase family 25" evidence="5">
    <location>
        <begin position="731"/>
        <end position="784"/>
    </location>
</feature>
<dbReference type="Pfam" id="PF01755">
    <property type="entry name" value="Glyco_transf_25"/>
    <property type="match status" value="1"/>
</dbReference>
<dbReference type="InterPro" id="IPR029063">
    <property type="entry name" value="SAM-dependent_MTases_sf"/>
</dbReference>
<comment type="pathway">
    <text evidence="1">Bacterial outer membrane biogenesis; lipooligosaccharide biosynthesis.</text>
</comment>
<keyword evidence="6" id="KW-0489">Methyltransferase</keyword>
<evidence type="ECO:0000256" key="1">
    <source>
        <dbReference type="ARBA" id="ARBA00005068"/>
    </source>
</evidence>
<sequence length="931" mass="103946">MQFVSAALAEPRHLFLPTSWAGHIPFALWLMPVLKPANLVEIGTTEGNSYLGFCQAIQQHNLRSRAFAIGDWAGENASSDSIQFKSLKQAHDPAYGGFSELLRVNQEGALQRFADGSIDLLHIAGRRSDDAAREIFRKWLPKLSPRAIVLFHHTEGDSGLRQLWGEMSAKYPSFHFNHGCGLGVLLTGSEPAPELMQLSTGASHNDRWVLARQFFQTVGHRWEARAEVDELRGQLQGLESSTAEAIAQRDDLIIQLKNSAAVLQKNVLKADAVAREMRQLLVQAVDRSKKIEELLPSVSLDARVEELEQERADLLGTIAEIKSSRSWRITSGYRMTGTAAKRGGNLLKLVLAGRWDLIRQRFATLIGAEGPEDGQVGADATLLTAEGRQQIVASGKLLSTRVVEIVTPPHTLFVAESVRRALARVNIQAEISSEMPGNFDKDLYVVFCPQVFDRLPPGDKRICFQMEQSVSSRWFTPAYLDALKNSLGVFDYSIDNLSFLQKNEISYPCMFLMPIGGIPGYAPASPEAHGQGENTEDVDVLFYGDIHNERRKRMLDKIGKKFSVRIISNLFGEALEKEIRRARVVVNLHYYENALLETTRIYECLSLGARVVSEVGSDQREHDLLSAAVSFVPVGDVDAVLEAIGRELRDDGACRQRAMDRAVQESAARFDFMLFRALRALQVINGKTFDRVARPPAQLGSKIALSLPETPERRAAFQKIRPSGFSIFDGIRATPGWVGCALSYQYLARNALQNDVNNLVICEDDVEFPPLFDQKMSRVLKFLDSREGQWDIFAGLIADLHNDVKILDLVEEDGLTIVVIDKMTSGVYNIYSRHALELLSNWRVENNDVVTNTIDRYLERTASLRVVTTLPFAAGHRVDADSSLWGISNQQYVDMISRSERRLEGKVWEFKARRALARDLSNAEPDAALLA</sequence>